<evidence type="ECO:0000259" key="1">
    <source>
        <dbReference type="PROSITE" id="PS50943"/>
    </source>
</evidence>
<reference evidence="3" key="1">
    <citation type="submission" date="2016-11" db="EMBL/GenBank/DDBJ databases">
        <authorList>
            <person name="Varghese N."/>
            <person name="Submissions S."/>
        </authorList>
    </citation>
    <scope>NUCLEOTIDE SEQUENCE [LARGE SCALE GENOMIC DNA]</scope>
    <source>
        <strain evidence="3">DSM 17659</strain>
    </source>
</reference>
<dbReference type="SUPFAM" id="SSF47413">
    <property type="entry name" value="lambda repressor-like DNA-binding domains"/>
    <property type="match status" value="1"/>
</dbReference>
<evidence type="ECO:0000313" key="3">
    <source>
        <dbReference type="Proteomes" id="UP000184020"/>
    </source>
</evidence>
<name>A0A1M5K976_9FLAO</name>
<dbReference type="RefSeq" id="WP_073019057.1">
    <property type="nucleotide sequence ID" value="NZ_FQWF01000006.1"/>
</dbReference>
<dbReference type="STRING" id="229205.SAMN05444372_106163"/>
<dbReference type="InterPro" id="IPR010982">
    <property type="entry name" value="Lambda_DNA-bd_dom_sf"/>
</dbReference>
<dbReference type="AlphaFoldDB" id="A0A1M5K976"/>
<dbReference type="EMBL" id="FQWF01000006">
    <property type="protein sequence ID" value="SHG49271.1"/>
    <property type="molecule type" value="Genomic_DNA"/>
</dbReference>
<dbReference type="Proteomes" id="UP000184020">
    <property type="component" value="Unassembled WGS sequence"/>
</dbReference>
<dbReference type="SMART" id="SM00530">
    <property type="entry name" value="HTH_XRE"/>
    <property type="match status" value="1"/>
</dbReference>
<sequence length="121" mass="13899">MRTIETKVEYEVINNRIEDLLKIVDNETAVGDKNFIELDLLCDLVVEYEKAKEPIKPPTLIEVMKLRMYERRLNQKLLSELLGVSTSRVSEYLTGKSEPPLKIARDISLKLDIDPEIVLGV</sequence>
<gene>
    <name evidence="2" type="ORF">SAMN05444372_106163</name>
</gene>
<proteinExistence type="predicted"/>
<protein>
    <submittedName>
        <fullName evidence="2">HTH-type transcriptional regulator / antitoxin HigA</fullName>
    </submittedName>
</protein>
<dbReference type="InterPro" id="IPR001387">
    <property type="entry name" value="Cro/C1-type_HTH"/>
</dbReference>
<dbReference type="CDD" id="cd00093">
    <property type="entry name" value="HTH_XRE"/>
    <property type="match status" value="1"/>
</dbReference>
<organism evidence="2 3">
    <name type="scientific">Flavobacterium micromati</name>
    <dbReference type="NCBI Taxonomy" id="229205"/>
    <lineage>
        <taxon>Bacteria</taxon>
        <taxon>Pseudomonadati</taxon>
        <taxon>Bacteroidota</taxon>
        <taxon>Flavobacteriia</taxon>
        <taxon>Flavobacteriales</taxon>
        <taxon>Flavobacteriaceae</taxon>
        <taxon>Flavobacterium</taxon>
    </lineage>
</organism>
<dbReference type="Gene3D" id="1.10.260.40">
    <property type="entry name" value="lambda repressor-like DNA-binding domains"/>
    <property type="match status" value="1"/>
</dbReference>
<dbReference type="Pfam" id="PF01381">
    <property type="entry name" value="HTH_3"/>
    <property type="match status" value="1"/>
</dbReference>
<dbReference type="GO" id="GO:0003677">
    <property type="term" value="F:DNA binding"/>
    <property type="evidence" value="ECO:0007669"/>
    <property type="project" value="InterPro"/>
</dbReference>
<dbReference type="PROSITE" id="PS50943">
    <property type="entry name" value="HTH_CROC1"/>
    <property type="match status" value="1"/>
</dbReference>
<feature type="domain" description="HTH cro/C1-type" evidence="1">
    <location>
        <begin position="70"/>
        <end position="118"/>
    </location>
</feature>
<keyword evidence="3" id="KW-1185">Reference proteome</keyword>
<dbReference type="OrthoDB" id="9796786at2"/>
<accession>A0A1M5K976</accession>
<evidence type="ECO:0000313" key="2">
    <source>
        <dbReference type="EMBL" id="SHG49271.1"/>
    </source>
</evidence>